<keyword evidence="1" id="KW-0175">Coiled coil</keyword>
<accession>A0A2A2LNK2</accession>
<gene>
    <name evidence="2" type="ORF">WR25_26598</name>
</gene>
<dbReference type="AlphaFoldDB" id="A0A2A2LNK2"/>
<feature type="coiled-coil region" evidence="1">
    <location>
        <begin position="108"/>
        <end position="135"/>
    </location>
</feature>
<proteinExistence type="predicted"/>
<protein>
    <submittedName>
        <fullName evidence="2">Uncharacterized protein</fullName>
    </submittedName>
</protein>
<dbReference type="EMBL" id="LIAE01006556">
    <property type="protein sequence ID" value="PAV87635.1"/>
    <property type="molecule type" value="Genomic_DNA"/>
</dbReference>
<organism evidence="2 3">
    <name type="scientific">Diploscapter pachys</name>
    <dbReference type="NCBI Taxonomy" id="2018661"/>
    <lineage>
        <taxon>Eukaryota</taxon>
        <taxon>Metazoa</taxon>
        <taxon>Ecdysozoa</taxon>
        <taxon>Nematoda</taxon>
        <taxon>Chromadorea</taxon>
        <taxon>Rhabditida</taxon>
        <taxon>Rhabditina</taxon>
        <taxon>Rhabditomorpha</taxon>
        <taxon>Rhabditoidea</taxon>
        <taxon>Rhabditidae</taxon>
        <taxon>Diploscapter</taxon>
    </lineage>
</organism>
<comment type="caution">
    <text evidence="2">The sequence shown here is derived from an EMBL/GenBank/DDBJ whole genome shotgun (WGS) entry which is preliminary data.</text>
</comment>
<dbReference type="OrthoDB" id="5869603at2759"/>
<keyword evidence="3" id="KW-1185">Reference proteome</keyword>
<evidence type="ECO:0000313" key="3">
    <source>
        <dbReference type="Proteomes" id="UP000218231"/>
    </source>
</evidence>
<reference evidence="2 3" key="1">
    <citation type="journal article" date="2017" name="Curr. Biol.">
        <title>Genome architecture and evolution of a unichromosomal asexual nematode.</title>
        <authorList>
            <person name="Fradin H."/>
            <person name="Zegar C."/>
            <person name="Gutwein M."/>
            <person name="Lucas J."/>
            <person name="Kovtun M."/>
            <person name="Corcoran D."/>
            <person name="Baugh L.R."/>
            <person name="Kiontke K."/>
            <person name="Gunsalus K."/>
            <person name="Fitch D.H."/>
            <person name="Piano F."/>
        </authorList>
    </citation>
    <scope>NUCLEOTIDE SEQUENCE [LARGE SCALE GENOMIC DNA]</scope>
    <source>
        <strain evidence="2">PF1309</strain>
    </source>
</reference>
<evidence type="ECO:0000313" key="2">
    <source>
        <dbReference type="EMBL" id="PAV87635.1"/>
    </source>
</evidence>
<name>A0A2A2LNK2_9BILA</name>
<sequence>MNMITFKYSKESDDFKKPIPETQEQIDPATYLRSKSNMFPYGIPGQNPYYPNGQFPGGIGYPGTIPINPYNPNPNGINGIQNGPMVSFNCKCFAKGFNTMTQMPAGIDQSIQQQIMQLQEQVRRQQEIINKINQQHSSFEQFVSLLTLAQSLDCTCSDLPRGDVMTGVNPYAPNGLTGMTGINPGLQPGLSGLSNTGIHQEGVPIITIDENIKPMQPFPFEKR</sequence>
<dbReference type="Proteomes" id="UP000218231">
    <property type="component" value="Unassembled WGS sequence"/>
</dbReference>
<evidence type="ECO:0000256" key="1">
    <source>
        <dbReference type="SAM" id="Coils"/>
    </source>
</evidence>